<accession>A0A6L8W415</accession>
<dbReference type="SUPFAM" id="SSF111369">
    <property type="entry name" value="HlyD-like secretion proteins"/>
    <property type="match status" value="1"/>
</dbReference>
<feature type="domain" description="Multidrug resistance protein MdtA-like alpha-helical hairpin" evidence="5">
    <location>
        <begin position="105"/>
        <end position="174"/>
    </location>
</feature>
<feature type="domain" description="Multidrug resistance protein MdtA-like beta-barrel" evidence="7">
    <location>
        <begin position="210"/>
        <end position="291"/>
    </location>
</feature>
<proteinExistence type="inferred from homology"/>
<evidence type="ECO:0000259" key="8">
    <source>
        <dbReference type="Pfam" id="PF25967"/>
    </source>
</evidence>
<dbReference type="EMBL" id="WTUW01000001">
    <property type="protein sequence ID" value="MZR29170.1"/>
    <property type="molecule type" value="Genomic_DNA"/>
</dbReference>
<sequence length="376" mass="40309">MRLISRTLLIAVMATLPFLTIAKTASAQSAAGGTPSAPAVLVAKVEEKSITDQSVFFGRVEATARVQINARIEGYLAEVAFVEGSTVQEGDLLFTIEKAIYEANVAQAQANLASAEAAAKLAKLDYERSKQLVARKTVSQAQLDQDLAKYEEAQANVAARKAELSLTEIDLGYTEIRAPITGRIGKANETKGSLVGSSGEPLALLVAQDPIHVAWPVPDRLFIKVTKNGLNTSDVNVRLKLPDGTIYDKLGRIIYADPSANKATNTITVRAEFPNPEMLLVDQQLVNVIIESKEAQSYLVIPQDALLLDQQGPYVLIVNAENKVEVRRISTGAQQGLSLIVTKGLKLGDRVITAGQQKVRNGITVAPQLASQGEGN</sequence>
<dbReference type="AlphaFoldDB" id="A0A6L8W415"/>
<reference evidence="9 10" key="1">
    <citation type="submission" date="2019-12" db="EMBL/GenBank/DDBJ databases">
        <title>Snethiella sp. nov. sp. isolated from sea sand.</title>
        <authorList>
            <person name="Kim J."/>
            <person name="Jeong S.E."/>
            <person name="Jung H.S."/>
            <person name="Jeon C.O."/>
        </authorList>
    </citation>
    <scope>NUCLEOTIDE SEQUENCE [LARGE SCALE GENOMIC DNA]</scope>
    <source>
        <strain evidence="9 10">DP05</strain>
    </source>
</reference>
<dbReference type="GO" id="GO:0005886">
    <property type="term" value="C:plasma membrane"/>
    <property type="evidence" value="ECO:0007669"/>
    <property type="project" value="TreeGrafter"/>
</dbReference>
<dbReference type="InterPro" id="IPR058626">
    <property type="entry name" value="MdtA-like_b-barrel"/>
</dbReference>
<evidence type="ECO:0000256" key="1">
    <source>
        <dbReference type="ARBA" id="ARBA00004196"/>
    </source>
</evidence>
<dbReference type="GO" id="GO:0022857">
    <property type="term" value="F:transmembrane transporter activity"/>
    <property type="evidence" value="ECO:0007669"/>
    <property type="project" value="InterPro"/>
</dbReference>
<dbReference type="Gene3D" id="1.10.287.470">
    <property type="entry name" value="Helix hairpin bin"/>
    <property type="match status" value="1"/>
</dbReference>
<keyword evidence="4" id="KW-0732">Signal</keyword>
<feature type="chain" id="PRO_5026974670" evidence="4">
    <location>
        <begin position="28"/>
        <end position="376"/>
    </location>
</feature>
<dbReference type="GO" id="GO:0030313">
    <property type="term" value="C:cell envelope"/>
    <property type="evidence" value="ECO:0007669"/>
    <property type="project" value="UniProtKB-SubCell"/>
</dbReference>
<evidence type="ECO:0000313" key="9">
    <source>
        <dbReference type="EMBL" id="MZR29170.1"/>
    </source>
</evidence>
<dbReference type="Pfam" id="PF25876">
    <property type="entry name" value="HH_MFP_RND"/>
    <property type="match status" value="1"/>
</dbReference>
<evidence type="ECO:0000256" key="4">
    <source>
        <dbReference type="SAM" id="SignalP"/>
    </source>
</evidence>
<dbReference type="Pfam" id="PF25967">
    <property type="entry name" value="RND-MFP_C"/>
    <property type="match status" value="1"/>
</dbReference>
<dbReference type="Pfam" id="PF25917">
    <property type="entry name" value="BSH_RND"/>
    <property type="match status" value="1"/>
</dbReference>
<evidence type="ECO:0000259" key="6">
    <source>
        <dbReference type="Pfam" id="PF25917"/>
    </source>
</evidence>
<gene>
    <name evidence="9" type="ORF">GQE98_00840</name>
</gene>
<dbReference type="InterPro" id="IPR058627">
    <property type="entry name" value="MdtA-like_C"/>
</dbReference>
<evidence type="ECO:0000256" key="3">
    <source>
        <dbReference type="SAM" id="Coils"/>
    </source>
</evidence>
<evidence type="ECO:0000313" key="10">
    <source>
        <dbReference type="Proteomes" id="UP000476030"/>
    </source>
</evidence>
<dbReference type="GO" id="GO:0046677">
    <property type="term" value="P:response to antibiotic"/>
    <property type="evidence" value="ECO:0007669"/>
    <property type="project" value="TreeGrafter"/>
</dbReference>
<dbReference type="Proteomes" id="UP000476030">
    <property type="component" value="Unassembled WGS sequence"/>
</dbReference>
<dbReference type="InterPro" id="IPR058624">
    <property type="entry name" value="MdtA-like_HH"/>
</dbReference>
<dbReference type="InterPro" id="IPR058625">
    <property type="entry name" value="MdtA-like_BSH"/>
</dbReference>
<organism evidence="9 10">
    <name type="scientific">Sneathiella litorea</name>
    <dbReference type="NCBI Taxonomy" id="2606216"/>
    <lineage>
        <taxon>Bacteria</taxon>
        <taxon>Pseudomonadati</taxon>
        <taxon>Pseudomonadota</taxon>
        <taxon>Alphaproteobacteria</taxon>
        <taxon>Sneathiellales</taxon>
        <taxon>Sneathiellaceae</taxon>
        <taxon>Sneathiella</taxon>
    </lineage>
</organism>
<evidence type="ECO:0000259" key="7">
    <source>
        <dbReference type="Pfam" id="PF25944"/>
    </source>
</evidence>
<keyword evidence="3" id="KW-0175">Coiled coil</keyword>
<comment type="caution">
    <text evidence="9">The sequence shown here is derived from an EMBL/GenBank/DDBJ whole genome shotgun (WGS) entry which is preliminary data.</text>
</comment>
<dbReference type="PANTHER" id="PTHR30158">
    <property type="entry name" value="ACRA/E-RELATED COMPONENT OF DRUG EFFLUX TRANSPORTER"/>
    <property type="match status" value="1"/>
</dbReference>
<dbReference type="Pfam" id="PF25944">
    <property type="entry name" value="Beta-barrel_RND"/>
    <property type="match status" value="1"/>
</dbReference>
<protein>
    <submittedName>
        <fullName evidence="9">Efflux RND transporter periplasmic adaptor subunit</fullName>
    </submittedName>
</protein>
<keyword evidence="10" id="KW-1185">Reference proteome</keyword>
<dbReference type="Gene3D" id="2.40.50.100">
    <property type="match status" value="1"/>
</dbReference>
<evidence type="ECO:0000256" key="2">
    <source>
        <dbReference type="ARBA" id="ARBA00009477"/>
    </source>
</evidence>
<feature type="domain" description="Multidrug resistance protein MdtA-like barrel-sandwich hybrid" evidence="6">
    <location>
        <begin position="66"/>
        <end position="206"/>
    </location>
</feature>
<feature type="coiled-coil region" evidence="3">
    <location>
        <begin position="98"/>
        <end position="125"/>
    </location>
</feature>
<dbReference type="PANTHER" id="PTHR30158:SF3">
    <property type="entry name" value="MULTIDRUG EFFLUX PUMP SUBUNIT ACRA-RELATED"/>
    <property type="match status" value="1"/>
</dbReference>
<comment type="subcellular location">
    <subcellularLocation>
        <location evidence="1">Cell envelope</location>
    </subcellularLocation>
</comment>
<dbReference type="Gene3D" id="2.40.420.20">
    <property type="match status" value="1"/>
</dbReference>
<comment type="similarity">
    <text evidence="2">Belongs to the membrane fusion protein (MFP) (TC 8.A.1) family.</text>
</comment>
<name>A0A6L8W415_9PROT</name>
<feature type="signal peptide" evidence="4">
    <location>
        <begin position="1"/>
        <end position="27"/>
    </location>
</feature>
<feature type="domain" description="Multidrug resistance protein MdtA-like C-terminal permuted SH3" evidence="8">
    <location>
        <begin position="299"/>
        <end position="358"/>
    </location>
</feature>
<dbReference type="NCBIfam" id="TIGR01730">
    <property type="entry name" value="RND_mfp"/>
    <property type="match status" value="1"/>
</dbReference>
<dbReference type="RefSeq" id="WP_161313660.1">
    <property type="nucleotide sequence ID" value="NZ_WTUW01000001.1"/>
</dbReference>
<dbReference type="Gene3D" id="2.40.30.170">
    <property type="match status" value="1"/>
</dbReference>
<evidence type="ECO:0000259" key="5">
    <source>
        <dbReference type="Pfam" id="PF25876"/>
    </source>
</evidence>
<dbReference type="InterPro" id="IPR006143">
    <property type="entry name" value="RND_pump_MFP"/>
</dbReference>